<evidence type="ECO:0000313" key="1">
    <source>
        <dbReference type="EMBL" id="DAF62201.1"/>
    </source>
</evidence>
<reference evidence="1" key="1">
    <citation type="journal article" date="2021" name="Proc. Natl. Acad. Sci. U.S.A.">
        <title>A Catalog of Tens of Thousands of Viruses from Human Metagenomes Reveals Hidden Associations with Chronic Diseases.</title>
        <authorList>
            <person name="Tisza M.J."/>
            <person name="Buck C.B."/>
        </authorList>
    </citation>
    <scope>NUCLEOTIDE SEQUENCE</scope>
    <source>
        <strain evidence="1">Ctt8G1</strain>
    </source>
</reference>
<organism evidence="1">
    <name type="scientific">Myoviridae sp. ctt8G1</name>
    <dbReference type="NCBI Taxonomy" id="2827713"/>
    <lineage>
        <taxon>Viruses</taxon>
        <taxon>Duplodnaviria</taxon>
        <taxon>Heunggongvirae</taxon>
        <taxon>Uroviricota</taxon>
        <taxon>Caudoviricetes</taxon>
    </lineage>
</organism>
<name>A0A8S5TG22_9CAUD</name>
<proteinExistence type="predicted"/>
<sequence>MRKGESHDSPFPDLTIKQLYYSVNAFTIIRCYGRLIKSGG</sequence>
<protein>
    <submittedName>
        <fullName evidence="1">Uncharacterized protein</fullName>
    </submittedName>
</protein>
<dbReference type="EMBL" id="BK032822">
    <property type="protein sequence ID" value="DAF62201.1"/>
    <property type="molecule type" value="Genomic_DNA"/>
</dbReference>
<accession>A0A8S5TG22</accession>